<dbReference type="AlphaFoldDB" id="A0A934PLI0"/>
<name>A0A934PLI0_9FLAO</name>
<dbReference type="Gene3D" id="3.60.120.10">
    <property type="entry name" value="Anthranilate synthase"/>
    <property type="match status" value="1"/>
</dbReference>
<dbReference type="InterPro" id="IPR015890">
    <property type="entry name" value="Chorismate_C"/>
</dbReference>
<protein>
    <recommendedName>
        <fullName evidence="3">isochorismate synthase</fullName>
        <ecNumber evidence="3">5.4.4.2</ecNumber>
    </recommendedName>
    <alternativeName>
        <fullName evidence="5">Isochorismate mutase</fullName>
    </alternativeName>
</protein>
<comment type="caution">
    <text evidence="7">The sequence shown here is derived from an EMBL/GenBank/DDBJ whole genome shotgun (WGS) entry which is preliminary data.</text>
</comment>
<keyword evidence="4 7" id="KW-0413">Isomerase</keyword>
<dbReference type="SUPFAM" id="SSF56322">
    <property type="entry name" value="ADC synthase"/>
    <property type="match status" value="1"/>
</dbReference>
<evidence type="ECO:0000256" key="2">
    <source>
        <dbReference type="ARBA" id="ARBA00005297"/>
    </source>
</evidence>
<keyword evidence="8" id="KW-1185">Reference proteome</keyword>
<proteinExistence type="inferred from homology"/>
<dbReference type="PANTHER" id="PTHR42839">
    <property type="entry name" value="ISOCHORISMATE SYNTHASE ENTC"/>
    <property type="match status" value="1"/>
</dbReference>
<dbReference type="NCBIfam" id="TIGR00543">
    <property type="entry name" value="isochor_syn"/>
    <property type="match status" value="1"/>
</dbReference>
<evidence type="ECO:0000256" key="3">
    <source>
        <dbReference type="ARBA" id="ARBA00012824"/>
    </source>
</evidence>
<gene>
    <name evidence="7" type="ORF">I5M07_04225</name>
</gene>
<sequence length="356" mass="40605">MIHFFDKIKQHKSQNLPFVMYSKPSSESVFALLQSNATLCKVEDFTEKGFVFASFDGSQAFLIPQSLSEIIQTTFECKSISSTQQLPVLYEKETQANFENLVQSGIEAIKKGEFKKVVLSREEVIELPNFDFISFFEDLLSLYQSTFVYCFFHPEIGFWMGATPEQLLQVNQHTFETTALAGTQKEAGLDSEIVWQQKEKEEQQYVTDFILKKLKKVATDVVVSQPYSLKAGAIWHIKTDISGKMNSNSSIKDILDLLHPTPAVCGLPKKKAMEFILDKEPYNRTFYSGFLGELNTNFEKKTNGSDLFVNLRCMQIQENQAKLYMGCGITQDSIPEKEWEESVNKSQTMKRGLGNR</sequence>
<comment type="similarity">
    <text evidence="2">Belongs to the isochorismate synthase family.</text>
</comment>
<dbReference type="InterPro" id="IPR004561">
    <property type="entry name" value="IsoChor_synthase"/>
</dbReference>
<reference evidence="7" key="1">
    <citation type="submission" date="2020-12" db="EMBL/GenBank/DDBJ databases">
        <title>Bacterial novel species Flavobacterium sp. SE-1-e isolated from soil.</title>
        <authorList>
            <person name="Jung H.-Y."/>
        </authorList>
    </citation>
    <scope>NUCLEOTIDE SEQUENCE</scope>
    <source>
        <strain evidence="7">SE-1-e</strain>
    </source>
</reference>
<accession>A0A934PLI0</accession>
<dbReference type="PANTHER" id="PTHR42839:SF2">
    <property type="entry name" value="ISOCHORISMATE SYNTHASE ENTC"/>
    <property type="match status" value="1"/>
</dbReference>
<evidence type="ECO:0000313" key="8">
    <source>
        <dbReference type="Proteomes" id="UP000609172"/>
    </source>
</evidence>
<dbReference type="Proteomes" id="UP000609172">
    <property type="component" value="Unassembled WGS sequence"/>
</dbReference>
<evidence type="ECO:0000259" key="6">
    <source>
        <dbReference type="Pfam" id="PF00425"/>
    </source>
</evidence>
<dbReference type="RefSeq" id="WP_200104944.1">
    <property type="nucleotide sequence ID" value="NZ_JAEHFV010000001.1"/>
</dbReference>
<comment type="catalytic activity">
    <reaction evidence="1">
        <text>chorismate = isochorismate</text>
        <dbReference type="Rhea" id="RHEA:18985"/>
        <dbReference type="ChEBI" id="CHEBI:29748"/>
        <dbReference type="ChEBI" id="CHEBI:29780"/>
        <dbReference type="EC" id="5.4.4.2"/>
    </reaction>
</comment>
<feature type="domain" description="Chorismate-utilising enzyme C-terminal" evidence="6">
    <location>
        <begin position="95"/>
        <end position="345"/>
    </location>
</feature>
<dbReference type="Pfam" id="PF00425">
    <property type="entry name" value="Chorismate_bind"/>
    <property type="match status" value="1"/>
</dbReference>
<evidence type="ECO:0000313" key="7">
    <source>
        <dbReference type="EMBL" id="MBK0369034.1"/>
    </source>
</evidence>
<evidence type="ECO:0000256" key="5">
    <source>
        <dbReference type="ARBA" id="ARBA00041564"/>
    </source>
</evidence>
<dbReference type="EC" id="5.4.4.2" evidence="3"/>
<dbReference type="InterPro" id="IPR005801">
    <property type="entry name" value="ADC_synthase"/>
</dbReference>
<evidence type="ECO:0000256" key="1">
    <source>
        <dbReference type="ARBA" id="ARBA00000799"/>
    </source>
</evidence>
<dbReference type="GO" id="GO:0008909">
    <property type="term" value="F:isochorismate synthase activity"/>
    <property type="evidence" value="ECO:0007669"/>
    <property type="project" value="UniProtKB-EC"/>
</dbReference>
<evidence type="ECO:0000256" key="4">
    <source>
        <dbReference type="ARBA" id="ARBA00023235"/>
    </source>
</evidence>
<dbReference type="EMBL" id="JAEHFV010000001">
    <property type="protein sequence ID" value="MBK0369034.1"/>
    <property type="molecule type" value="Genomic_DNA"/>
</dbReference>
<organism evidence="7 8">
    <name type="scientific">Flavobacterium agrisoli</name>
    <dbReference type="NCBI Taxonomy" id="2793066"/>
    <lineage>
        <taxon>Bacteria</taxon>
        <taxon>Pseudomonadati</taxon>
        <taxon>Bacteroidota</taxon>
        <taxon>Flavobacteriia</taxon>
        <taxon>Flavobacteriales</taxon>
        <taxon>Flavobacteriaceae</taxon>
        <taxon>Flavobacterium</taxon>
    </lineage>
</organism>